<dbReference type="OrthoDB" id="9806380at2"/>
<dbReference type="SUPFAM" id="SSF54909">
    <property type="entry name" value="Dimeric alpha+beta barrel"/>
    <property type="match status" value="1"/>
</dbReference>
<dbReference type="PANTHER" id="PTHR41521">
    <property type="match status" value="1"/>
</dbReference>
<keyword evidence="3" id="KW-1185">Reference proteome</keyword>
<evidence type="ECO:0000313" key="3">
    <source>
        <dbReference type="Proteomes" id="UP000324758"/>
    </source>
</evidence>
<dbReference type="RefSeq" id="WP_148772989.1">
    <property type="nucleotide sequence ID" value="NZ_VSSS01000024.1"/>
</dbReference>
<evidence type="ECO:0000259" key="1">
    <source>
        <dbReference type="Pfam" id="PF07045"/>
    </source>
</evidence>
<gene>
    <name evidence="2" type="ORF">FXB40_15195</name>
</gene>
<protein>
    <submittedName>
        <fullName evidence="2">DUF1330 domain-containing protein</fullName>
    </submittedName>
</protein>
<dbReference type="Gene3D" id="3.30.70.100">
    <property type="match status" value="1"/>
</dbReference>
<dbReference type="Pfam" id="PF07045">
    <property type="entry name" value="DUF1330"/>
    <property type="match status" value="1"/>
</dbReference>
<dbReference type="Proteomes" id="UP000324758">
    <property type="component" value="Unassembled WGS sequence"/>
</dbReference>
<proteinExistence type="predicted"/>
<reference evidence="2 3" key="1">
    <citation type="submission" date="2019-08" db="EMBL/GenBank/DDBJ databases">
        <title>Bradyrhizobium hipponensis sp. nov., a rhizobium isolated from a Lupinus angustifolius root nodule in Tunisia.</title>
        <authorList>
            <person name="Off K."/>
            <person name="Rejili M."/>
            <person name="Mars M."/>
            <person name="Brachmann A."/>
            <person name="Marin M."/>
        </authorList>
    </citation>
    <scope>NUCLEOTIDE SEQUENCE [LARGE SCALE GENOMIC DNA]</scope>
    <source>
        <strain evidence="2 3">CTAW71</strain>
    </source>
</reference>
<dbReference type="InterPro" id="IPR011008">
    <property type="entry name" value="Dimeric_a/b-barrel"/>
</dbReference>
<sequence>MSTYWCARVHVIDPETYGKYAALAGPAIEKHGGVFLARGGKQVILEGGNYERSIVARFPSLDAAVKCYNSPEYSEALKYTIGTSERHMVAVEGLD</sequence>
<accession>A0A5D3KSR8</accession>
<dbReference type="AlphaFoldDB" id="A0A5D3KSR8"/>
<name>A0A5D3KSR8_9BRAD</name>
<dbReference type="InterPro" id="IPR010753">
    <property type="entry name" value="DUF1330"/>
</dbReference>
<feature type="domain" description="DUF1330" evidence="1">
    <location>
        <begin position="3"/>
        <end position="94"/>
    </location>
</feature>
<comment type="caution">
    <text evidence="2">The sequence shown here is derived from an EMBL/GenBank/DDBJ whole genome shotgun (WGS) entry which is preliminary data.</text>
</comment>
<organism evidence="2 3">
    <name type="scientific">Bradyrhizobium rifense</name>
    <dbReference type="NCBI Taxonomy" id="515499"/>
    <lineage>
        <taxon>Bacteria</taxon>
        <taxon>Pseudomonadati</taxon>
        <taxon>Pseudomonadota</taxon>
        <taxon>Alphaproteobacteria</taxon>
        <taxon>Hyphomicrobiales</taxon>
        <taxon>Nitrobacteraceae</taxon>
        <taxon>Bradyrhizobium</taxon>
    </lineage>
</organism>
<dbReference type="PANTHER" id="PTHR41521:SF4">
    <property type="entry name" value="BLR0684 PROTEIN"/>
    <property type="match status" value="1"/>
</dbReference>
<evidence type="ECO:0000313" key="2">
    <source>
        <dbReference type="EMBL" id="TYL95706.1"/>
    </source>
</evidence>
<dbReference type="EMBL" id="VSSS01000024">
    <property type="protein sequence ID" value="TYL95706.1"/>
    <property type="molecule type" value="Genomic_DNA"/>
</dbReference>